<evidence type="ECO:0000256" key="2">
    <source>
        <dbReference type="ARBA" id="ARBA00012750"/>
    </source>
</evidence>
<dbReference type="Proteomes" id="UP000318582">
    <property type="component" value="Unassembled WGS sequence"/>
</dbReference>
<protein>
    <recommendedName>
        <fullName evidence="2">tRNA(Phe) 7-[(3-amino-3-carboxypropyl)-4-demethylwyosine(37)-N(4)]-methyltransferase</fullName>
        <ecNumber evidence="2">2.1.1.282</ecNumber>
    </recommendedName>
    <alternativeName>
        <fullName evidence="7">tRNA(Phe) 7-((3-amino-3-carboxypropyl)-4-demethylwyosine(37)-N(4))-methyltransferase</fullName>
    </alternativeName>
</protein>
<dbReference type="PROSITE" id="PS50195">
    <property type="entry name" value="PX"/>
    <property type="match status" value="1"/>
</dbReference>
<dbReference type="GO" id="GO:0035091">
    <property type="term" value="F:phosphatidylinositol binding"/>
    <property type="evidence" value="ECO:0007669"/>
    <property type="project" value="InterPro"/>
</dbReference>
<evidence type="ECO:0000256" key="7">
    <source>
        <dbReference type="ARBA" id="ARBA00030554"/>
    </source>
</evidence>
<gene>
    <name evidence="11" type="ORF">PhCBS80983_g03828</name>
</gene>
<dbReference type="PANTHER" id="PTHR48418:SF1">
    <property type="entry name" value="TRNA WYBUTOSINE-SYNTHESIZING PROTEIN 3"/>
    <property type="match status" value="1"/>
</dbReference>
<dbReference type="InterPro" id="IPR003827">
    <property type="entry name" value="tRNA_yW-synthesising"/>
</dbReference>
<evidence type="ECO:0000259" key="10">
    <source>
        <dbReference type="PROSITE" id="PS50195"/>
    </source>
</evidence>
<accession>A0A507E122</accession>
<evidence type="ECO:0000313" key="12">
    <source>
        <dbReference type="Proteomes" id="UP000318582"/>
    </source>
</evidence>
<dbReference type="GO" id="GO:0008033">
    <property type="term" value="P:tRNA processing"/>
    <property type="evidence" value="ECO:0007669"/>
    <property type="project" value="UniProtKB-KW"/>
</dbReference>
<keyword evidence="3" id="KW-0489">Methyltransferase</keyword>
<dbReference type="EMBL" id="QEAQ01000052">
    <property type="protein sequence ID" value="TPX57471.1"/>
    <property type="molecule type" value="Genomic_DNA"/>
</dbReference>
<keyword evidence="4" id="KW-0808">Transferase</keyword>
<dbReference type="STRING" id="109895.A0A507E122"/>
<sequence length="703" mass="78088">MPAGRRKQSLDKEEEHEEDNKVDRRHRHPEQHGQDPARQRHHTHNGQNCQHQPQQLSARSETVNKAAYPSTPRVAPPSASLLSKSAPSSQQPLHQLHRYSTTTSTTTAAKPISGMGGRLPHPVSARVQTDTMLPDGRFQYTVELHLSDDTSRVLLCVSDDFYTLHVSLLSQFAAQSGRLRDQPRSIPFLPPAPVTPKPFNSAAQAAAPPAQVTPAEQARRQRALDAYLTDLVALPAPIRHSPPLNRFFMQRKVDNTLATAVRFDTSAALMDLISDYNSYPSMSRNGGKASATATKSLTALPTPSTSLDLLDDHFVRIKLHLPSGDETLAWRIDEAMPFMNFVDEVVAKTRWRMRDGWAMWYKDEVGGLVKLTGEWTGGWLCAAGPLRAAPCARALSDGAKTPILGNAPPPITANNSRIKNSFDARKAALLAYTIDKSPKGSIDEPIVPLLRAINQCTHYVTTSSCSGRVAIYVDAPLQHLVPAKVRKGGTWLFVTHSMFDDTTTVKLDTITTLFSGTDGTLRTVEFNSAPPQTESQPIVYFKFEPFILHVQSRDDHAAQQLLRVALRAGYANSGIQGLHVQVRGTMKLDVPLGWVEDHHDRMSQGGVRRRQTVHLGVSREYVAFLCRMANEKFVRNGDMYERFRREVVAEWEGKADELCETKEERRERKKHEGLHVQAELRRLVSDESNSSAAGDTASPSNSR</sequence>
<dbReference type="EC" id="2.1.1.282" evidence="2"/>
<organism evidence="11 12">
    <name type="scientific">Powellomyces hirtus</name>
    <dbReference type="NCBI Taxonomy" id="109895"/>
    <lineage>
        <taxon>Eukaryota</taxon>
        <taxon>Fungi</taxon>
        <taxon>Fungi incertae sedis</taxon>
        <taxon>Chytridiomycota</taxon>
        <taxon>Chytridiomycota incertae sedis</taxon>
        <taxon>Chytridiomycetes</taxon>
        <taxon>Spizellomycetales</taxon>
        <taxon>Powellomycetaceae</taxon>
        <taxon>Powellomyces</taxon>
    </lineage>
</organism>
<dbReference type="InterPro" id="IPR036871">
    <property type="entry name" value="PX_dom_sf"/>
</dbReference>
<evidence type="ECO:0000256" key="3">
    <source>
        <dbReference type="ARBA" id="ARBA00022603"/>
    </source>
</evidence>
<evidence type="ECO:0000256" key="8">
    <source>
        <dbReference type="ARBA" id="ARBA00049202"/>
    </source>
</evidence>
<dbReference type="Pfam" id="PF02676">
    <property type="entry name" value="TYW3"/>
    <property type="match status" value="1"/>
</dbReference>
<dbReference type="InterPro" id="IPR001683">
    <property type="entry name" value="PX_dom"/>
</dbReference>
<evidence type="ECO:0000313" key="11">
    <source>
        <dbReference type="EMBL" id="TPX57471.1"/>
    </source>
</evidence>
<dbReference type="InterPro" id="IPR036602">
    <property type="entry name" value="tRNA_yW-synthesising-like_sf"/>
</dbReference>
<evidence type="ECO:0000256" key="5">
    <source>
        <dbReference type="ARBA" id="ARBA00022691"/>
    </source>
</evidence>
<dbReference type="Gene3D" id="3.30.1960.10">
    <property type="entry name" value="tRNA wybutosine-synthesizing-like"/>
    <property type="match status" value="1"/>
</dbReference>
<proteinExistence type="inferred from homology"/>
<evidence type="ECO:0000256" key="1">
    <source>
        <dbReference type="ARBA" id="ARBA00008569"/>
    </source>
</evidence>
<dbReference type="SUPFAM" id="SSF64268">
    <property type="entry name" value="PX domain"/>
    <property type="match status" value="1"/>
</dbReference>
<dbReference type="SUPFAM" id="SSF111278">
    <property type="entry name" value="SSo0622-like"/>
    <property type="match status" value="1"/>
</dbReference>
<feature type="compositionally biased region" description="Low complexity" evidence="9">
    <location>
        <begin position="76"/>
        <end position="93"/>
    </location>
</feature>
<feature type="compositionally biased region" description="Polar residues" evidence="9">
    <location>
        <begin position="45"/>
        <end position="63"/>
    </location>
</feature>
<feature type="compositionally biased region" description="Polar residues" evidence="9">
    <location>
        <begin position="686"/>
        <end position="703"/>
    </location>
</feature>
<evidence type="ECO:0000256" key="9">
    <source>
        <dbReference type="SAM" id="MobiDB-lite"/>
    </source>
</evidence>
<feature type="region of interest" description="Disordered" evidence="9">
    <location>
        <begin position="1"/>
        <end position="120"/>
    </location>
</feature>
<feature type="domain" description="PX" evidence="10">
    <location>
        <begin position="118"/>
        <end position="255"/>
    </location>
</feature>
<comment type="similarity">
    <text evidence="1">Belongs to the TYW3 family.</text>
</comment>
<keyword evidence="12" id="KW-1185">Reference proteome</keyword>
<keyword evidence="5" id="KW-0949">S-adenosyl-L-methionine</keyword>
<feature type="region of interest" description="Disordered" evidence="9">
    <location>
        <begin position="661"/>
        <end position="703"/>
    </location>
</feature>
<keyword evidence="6" id="KW-0819">tRNA processing</keyword>
<dbReference type="GO" id="GO:0032259">
    <property type="term" value="P:methylation"/>
    <property type="evidence" value="ECO:0007669"/>
    <property type="project" value="UniProtKB-KW"/>
</dbReference>
<reference evidence="11 12" key="1">
    <citation type="journal article" date="2019" name="Sci. Rep.">
        <title>Comparative genomics of chytrid fungi reveal insights into the obligate biotrophic and pathogenic lifestyle of Synchytrium endobioticum.</title>
        <authorList>
            <person name="van de Vossenberg B.T.L.H."/>
            <person name="Warris S."/>
            <person name="Nguyen H.D.T."/>
            <person name="van Gent-Pelzer M.P.E."/>
            <person name="Joly D.L."/>
            <person name="van de Geest H.C."/>
            <person name="Bonants P.J.M."/>
            <person name="Smith D.S."/>
            <person name="Levesque C.A."/>
            <person name="van der Lee T.A.J."/>
        </authorList>
    </citation>
    <scope>NUCLEOTIDE SEQUENCE [LARGE SCALE GENOMIC DNA]</scope>
    <source>
        <strain evidence="11 12">CBS 809.83</strain>
    </source>
</reference>
<dbReference type="AlphaFoldDB" id="A0A507E122"/>
<feature type="compositionally biased region" description="Basic and acidic residues" evidence="9">
    <location>
        <begin position="8"/>
        <end position="22"/>
    </location>
</feature>
<comment type="caution">
    <text evidence="11">The sequence shown here is derived from an EMBL/GenBank/DDBJ whole genome shotgun (WGS) entry which is preliminary data.</text>
</comment>
<dbReference type="PANTHER" id="PTHR48418">
    <property type="entry name" value="TRNA WYBUTOSINE-SYNTHESIZING PROTEIN 3"/>
    <property type="match status" value="1"/>
</dbReference>
<evidence type="ECO:0000256" key="4">
    <source>
        <dbReference type="ARBA" id="ARBA00022679"/>
    </source>
</evidence>
<name>A0A507E122_9FUNG</name>
<comment type="catalytic activity">
    <reaction evidence="8">
        <text>4-demethyl-7-[(3S)-3-amino-3-carboxypropyl]wyosine(37) in tRNA(Phe) + S-adenosyl-L-methionine = 7-[(3S)-3-amino-3-carboxypropyl]wyosine(37) in tRNA(Phe) + S-adenosyl-L-homocysteine + H(+)</text>
        <dbReference type="Rhea" id="RHEA:36635"/>
        <dbReference type="Rhea" id="RHEA-COMP:10378"/>
        <dbReference type="Rhea" id="RHEA-COMP:10379"/>
        <dbReference type="ChEBI" id="CHEBI:15378"/>
        <dbReference type="ChEBI" id="CHEBI:57856"/>
        <dbReference type="ChEBI" id="CHEBI:59789"/>
        <dbReference type="ChEBI" id="CHEBI:73543"/>
        <dbReference type="ChEBI" id="CHEBI:73550"/>
        <dbReference type="EC" id="2.1.1.282"/>
    </reaction>
</comment>
<dbReference type="GO" id="GO:0008168">
    <property type="term" value="F:methyltransferase activity"/>
    <property type="evidence" value="ECO:0007669"/>
    <property type="project" value="UniProtKB-KW"/>
</dbReference>
<dbReference type="Gene3D" id="3.30.1520.10">
    <property type="entry name" value="Phox-like domain"/>
    <property type="match status" value="1"/>
</dbReference>
<evidence type="ECO:0000256" key="6">
    <source>
        <dbReference type="ARBA" id="ARBA00022694"/>
    </source>
</evidence>